<gene>
    <name evidence="2" type="ORF">METZ01_LOCUS73197</name>
</gene>
<dbReference type="EMBL" id="UINC01005287">
    <property type="protein sequence ID" value="SVA20343.1"/>
    <property type="molecule type" value="Genomic_DNA"/>
</dbReference>
<dbReference type="Gene3D" id="3.10.180.10">
    <property type="entry name" value="2,3-Dihydroxybiphenyl 1,2-Dioxygenase, domain 1"/>
    <property type="match status" value="1"/>
</dbReference>
<dbReference type="PANTHER" id="PTHR40280:SF1">
    <property type="entry name" value="VOC DOMAIN-CONTAINING PROTEIN"/>
    <property type="match status" value="1"/>
</dbReference>
<dbReference type="InterPro" id="IPR029068">
    <property type="entry name" value="Glyas_Bleomycin-R_OHBP_Dase"/>
</dbReference>
<protein>
    <recommendedName>
        <fullName evidence="1">VOC domain-containing protein</fullName>
    </recommendedName>
</protein>
<dbReference type="PROSITE" id="PS51819">
    <property type="entry name" value="VOC"/>
    <property type="match status" value="1"/>
</dbReference>
<feature type="domain" description="VOC" evidence="1">
    <location>
        <begin position="16"/>
        <end position="126"/>
    </location>
</feature>
<evidence type="ECO:0000259" key="1">
    <source>
        <dbReference type="PROSITE" id="PS51819"/>
    </source>
</evidence>
<proteinExistence type="predicted"/>
<feature type="non-terminal residue" evidence="2">
    <location>
        <position position="1"/>
    </location>
</feature>
<dbReference type="SUPFAM" id="SSF54593">
    <property type="entry name" value="Glyoxalase/Bleomycin resistance protein/Dihydroxybiphenyl dioxygenase"/>
    <property type="match status" value="1"/>
</dbReference>
<accession>A0A381U1M1</accession>
<organism evidence="2">
    <name type="scientific">marine metagenome</name>
    <dbReference type="NCBI Taxonomy" id="408172"/>
    <lineage>
        <taxon>unclassified sequences</taxon>
        <taxon>metagenomes</taxon>
        <taxon>ecological metagenomes</taxon>
    </lineage>
</organism>
<dbReference type="AlphaFoldDB" id="A0A381U1M1"/>
<sequence>VAEFNRAQENVGNVLNMEHVNLTVPDQQLAALFYVSGLGFTRDPYIDFGTFNMWINAGGQQFHLPKNNAQKFRGHIVVVVPDLEDLKRRFKFIEKPMQGSEFTWEEKKDHIAVTCPWGNQIHVYGPGQHGDMSLGIPLAVMDVPPGTAAGIARFYREVLDTPAERIEDNEGARAVVSMGTNQQFVFDETDEEIAEYDGHHIAIYVSNFSKPHIYLAENGLITEESDQHQYRFQRIVDPDSGEFLTEIEHEVRSLHHPMFKRNLVNRNPAQSFFNYRSGRDAFVPE</sequence>
<reference evidence="2" key="1">
    <citation type="submission" date="2018-05" db="EMBL/GenBank/DDBJ databases">
        <authorList>
            <person name="Lanie J.A."/>
            <person name="Ng W.-L."/>
            <person name="Kazmierczak K.M."/>
            <person name="Andrzejewski T.M."/>
            <person name="Davidsen T.M."/>
            <person name="Wayne K.J."/>
            <person name="Tettelin H."/>
            <person name="Glass J.I."/>
            <person name="Rusch D."/>
            <person name="Podicherti R."/>
            <person name="Tsui H.-C.T."/>
            <person name="Winkler M.E."/>
        </authorList>
    </citation>
    <scope>NUCLEOTIDE SEQUENCE</scope>
</reference>
<name>A0A381U1M1_9ZZZZ</name>
<evidence type="ECO:0000313" key="2">
    <source>
        <dbReference type="EMBL" id="SVA20343.1"/>
    </source>
</evidence>
<dbReference type="PANTHER" id="PTHR40280">
    <property type="entry name" value="BLR6907 PROTEIN"/>
    <property type="match status" value="1"/>
</dbReference>
<dbReference type="InterPro" id="IPR037523">
    <property type="entry name" value="VOC_core"/>
</dbReference>